<reference evidence="2" key="1">
    <citation type="journal article" date="2023" name="Mol. Phylogenet. Evol.">
        <title>Genome-scale phylogeny and comparative genomics of the fungal order Sordariales.</title>
        <authorList>
            <person name="Hensen N."/>
            <person name="Bonometti L."/>
            <person name="Westerberg I."/>
            <person name="Brannstrom I.O."/>
            <person name="Guillou S."/>
            <person name="Cros-Aarteil S."/>
            <person name="Calhoun S."/>
            <person name="Haridas S."/>
            <person name="Kuo A."/>
            <person name="Mondo S."/>
            <person name="Pangilinan J."/>
            <person name="Riley R."/>
            <person name="LaButti K."/>
            <person name="Andreopoulos B."/>
            <person name="Lipzen A."/>
            <person name="Chen C."/>
            <person name="Yan M."/>
            <person name="Daum C."/>
            <person name="Ng V."/>
            <person name="Clum A."/>
            <person name="Steindorff A."/>
            <person name="Ohm R.A."/>
            <person name="Martin F."/>
            <person name="Silar P."/>
            <person name="Natvig D.O."/>
            <person name="Lalanne C."/>
            <person name="Gautier V."/>
            <person name="Ament-Velasquez S.L."/>
            <person name="Kruys A."/>
            <person name="Hutchinson M.I."/>
            <person name="Powell A.J."/>
            <person name="Barry K."/>
            <person name="Miller A.N."/>
            <person name="Grigoriev I.V."/>
            <person name="Debuchy R."/>
            <person name="Gladieux P."/>
            <person name="Hiltunen Thoren M."/>
            <person name="Johannesson H."/>
        </authorList>
    </citation>
    <scope>NUCLEOTIDE SEQUENCE</scope>
    <source>
        <strain evidence="2">CBS 168.71</strain>
    </source>
</reference>
<reference evidence="2" key="2">
    <citation type="submission" date="2023-06" db="EMBL/GenBank/DDBJ databases">
        <authorList>
            <consortium name="Lawrence Berkeley National Laboratory"/>
            <person name="Haridas S."/>
            <person name="Hensen N."/>
            <person name="Bonometti L."/>
            <person name="Westerberg I."/>
            <person name="Brannstrom I.O."/>
            <person name="Guillou S."/>
            <person name="Cros-Aarteil S."/>
            <person name="Calhoun S."/>
            <person name="Kuo A."/>
            <person name="Mondo S."/>
            <person name="Pangilinan J."/>
            <person name="Riley R."/>
            <person name="Labutti K."/>
            <person name="Andreopoulos B."/>
            <person name="Lipzen A."/>
            <person name="Chen C."/>
            <person name="Yanf M."/>
            <person name="Daum C."/>
            <person name="Ng V."/>
            <person name="Clum A."/>
            <person name="Steindorff A."/>
            <person name="Ohm R."/>
            <person name="Martin F."/>
            <person name="Silar P."/>
            <person name="Natvig D."/>
            <person name="Lalanne C."/>
            <person name="Gautier V."/>
            <person name="Ament-Velasquez S.L."/>
            <person name="Kruys A."/>
            <person name="Hutchinson M.I."/>
            <person name="Powell A.J."/>
            <person name="Barry K."/>
            <person name="Miller A.N."/>
            <person name="Grigoriev I.V."/>
            <person name="Debuchy R."/>
            <person name="Gladieux P."/>
            <person name="Thoren M.H."/>
            <person name="Johannesson H."/>
        </authorList>
    </citation>
    <scope>NUCLEOTIDE SEQUENCE</scope>
    <source>
        <strain evidence="2">CBS 168.71</strain>
    </source>
</reference>
<evidence type="ECO:0000256" key="1">
    <source>
        <dbReference type="SAM" id="SignalP"/>
    </source>
</evidence>
<gene>
    <name evidence="2" type="ORF">B0H64DRAFT_374707</name>
</gene>
<dbReference type="EMBL" id="JAUEPN010000005">
    <property type="protein sequence ID" value="KAK3293841.1"/>
    <property type="molecule type" value="Genomic_DNA"/>
</dbReference>
<name>A0AAE0HDY5_9PEZI</name>
<keyword evidence="3" id="KW-1185">Reference proteome</keyword>
<dbReference type="GeneID" id="87839307"/>
<sequence>MKFALSLFALYVAFASGASSPQDAHDGAPILIDRDGAFNVTAEGEEIEVDIGDELDLSTLEKRRGCSGHRRQNDVCKGNALFKMNSRHNCYRRGGHCCAKSKNGDYGIQVTSGTQSGEDCGYCFSGKCRAE</sequence>
<dbReference type="AlphaFoldDB" id="A0AAE0HDY5"/>
<evidence type="ECO:0000313" key="3">
    <source>
        <dbReference type="Proteomes" id="UP001278766"/>
    </source>
</evidence>
<dbReference type="RefSeq" id="XP_062657355.1">
    <property type="nucleotide sequence ID" value="XM_062802359.1"/>
</dbReference>
<evidence type="ECO:0000313" key="2">
    <source>
        <dbReference type="EMBL" id="KAK3293841.1"/>
    </source>
</evidence>
<feature type="signal peptide" evidence="1">
    <location>
        <begin position="1"/>
        <end position="17"/>
    </location>
</feature>
<proteinExistence type="predicted"/>
<protein>
    <submittedName>
        <fullName evidence="2">Uncharacterized protein</fullName>
    </submittedName>
</protein>
<feature type="chain" id="PRO_5042112959" evidence="1">
    <location>
        <begin position="18"/>
        <end position="131"/>
    </location>
</feature>
<organism evidence="2 3">
    <name type="scientific">Chaetomium fimeti</name>
    <dbReference type="NCBI Taxonomy" id="1854472"/>
    <lineage>
        <taxon>Eukaryota</taxon>
        <taxon>Fungi</taxon>
        <taxon>Dikarya</taxon>
        <taxon>Ascomycota</taxon>
        <taxon>Pezizomycotina</taxon>
        <taxon>Sordariomycetes</taxon>
        <taxon>Sordariomycetidae</taxon>
        <taxon>Sordariales</taxon>
        <taxon>Chaetomiaceae</taxon>
        <taxon>Chaetomium</taxon>
    </lineage>
</organism>
<dbReference type="Proteomes" id="UP001278766">
    <property type="component" value="Unassembled WGS sequence"/>
</dbReference>
<comment type="caution">
    <text evidence="2">The sequence shown here is derived from an EMBL/GenBank/DDBJ whole genome shotgun (WGS) entry which is preliminary data.</text>
</comment>
<accession>A0AAE0HDY5</accession>
<keyword evidence="1" id="KW-0732">Signal</keyword>